<reference evidence="2" key="1">
    <citation type="journal article" date="2014" name="Front. Microbiol.">
        <title>High frequency of phylogenetically diverse reductive dehalogenase-homologous genes in deep subseafloor sedimentary metagenomes.</title>
        <authorList>
            <person name="Kawai M."/>
            <person name="Futagami T."/>
            <person name="Toyoda A."/>
            <person name="Takaki Y."/>
            <person name="Nishi S."/>
            <person name="Hori S."/>
            <person name="Arai W."/>
            <person name="Tsubouchi T."/>
            <person name="Morono Y."/>
            <person name="Uchiyama I."/>
            <person name="Ito T."/>
            <person name="Fujiyama A."/>
            <person name="Inagaki F."/>
            <person name="Takami H."/>
        </authorList>
    </citation>
    <scope>NUCLEOTIDE SEQUENCE</scope>
    <source>
        <strain evidence="2">Expedition CK06-06</strain>
    </source>
</reference>
<sequence length="235" mass="27073">DLQNERKYLLREIGDTTLDLETLGEDAKEQIENASEKLEQVRNKTAKQKEKYHDRIRKKLEKAQKKAAKRINISVDEDTSDEWRDWSEELGSSVSELIRKSMKFVKDNIGDLSKLEEIGDNIERAVKESGIEDLEEKLEREFKGKRSKPKIKIDLSISSDKDRIKKRVRGLIKLQKSLPIVKLAQALNRAEKDAENLIYELVDEGVEGSLEEGVFKFTSSPDDVISKINELIDKM</sequence>
<organism evidence="2">
    <name type="scientific">marine sediment metagenome</name>
    <dbReference type="NCBI Taxonomy" id="412755"/>
    <lineage>
        <taxon>unclassified sequences</taxon>
        <taxon>metagenomes</taxon>
        <taxon>ecological metagenomes</taxon>
    </lineage>
</organism>
<dbReference type="EMBL" id="BART01016699">
    <property type="protein sequence ID" value="GAG85080.1"/>
    <property type="molecule type" value="Genomic_DNA"/>
</dbReference>
<feature type="coiled-coil region" evidence="1">
    <location>
        <begin position="24"/>
        <end position="66"/>
    </location>
</feature>
<evidence type="ECO:0000256" key="1">
    <source>
        <dbReference type="SAM" id="Coils"/>
    </source>
</evidence>
<dbReference type="AlphaFoldDB" id="X1AQS8"/>
<comment type="caution">
    <text evidence="2">The sequence shown here is derived from an EMBL/GenBank/DDBJ whole genome shotgun (WGS) entry which is preliminary data.</text>
</comment>
<accession>X1AQS8</accession>
<evidence type="ECO:0000313" key="2">
    <source>
        <dbReference type="EMBL" id="GAG85080.1"/>
    </source>
</evidence>
<proteinExistence type="predicted"/>
<protein>
    <submittedName>
        <fullName evidence="2">Uncharacterized protein</fullName>
    </submittedName>
</protein>
<feature type="non-terminal residue" evidence="2">
    <location>
        <position position="1"/>
    </location>
</feature>
<keyword evidence="1" id="KW-0175">Coiled coil</keyword>
<gene>
    <name evidence="2" type="ORF">S01H4_32040</name>
</gene>
<name>X1AQS8_9ZZZZ</name>